<name>A0ABX2TMQ3_9PROT</name>
<dbReference type="InterPro" id="IPR046342">
    <property type="entry name" value="CBS_dom_sf"/>
</dbReference>
<proteinExistence type="predicted"/>
<dbReference type="Pfam" id="PF00571">
    <property type="entry name" value="CBS"/>
    <property type="match status" value="2"/>
</dbReference>
<dbReference type="CDD" id="cd04622">
    <property type="entry name" value="CBS_pair_HRP1_like"/>
    <property type="match status" value="1"/>
</dbReference>
<evidence type="ECO:0000259" key="3">
    <source>
        <dbReference type="PROSITE" id="PS51371"/>
    </source>
</evidence>
<evidence type="ECO:0000256" key="1">
    <source>
        <dbReference type="ARBA" id="ARBA00023122"/>
    </source>
</evidence>
<dbReference type="EMBL" id="JABFDB010000044">
    <property type="protein sequence ID" value="NYZ24738.1"/>
    <property type="molecule type" value="Genomic_DNA"/>
</dbReference>
<dbReference type="InterPro" id="IPR051257">
    <property type="entry name" value="Diverse_CBS-Domain"/>
</dbReference>
<dbReference type="Proteomes" id="UP000584642">
    <property type="component" value="Unassembled WGS sequence"/>
</dbReference>
<feature type="domain" description="CBS" evidence="3">
    <location>
        <begin position="7"/>
        <end position="66"/>
    </location>
</feature>
<reference evidence="4 5" key="1">
    <citation type="submission" date="2020-05" db="EMBL/GenBank/DDBJ databases">
        <title>Azospirillum oleiclasticum sp. nov, a nitrogen-fixing and heavy crude oil-emulsifying bacterium isolated from the crude oil of Yumen Oilfield.</title>
        <authorList>
            <person name="Wu D."/>
            <person name="Cai M."/>
            <person name="Zhang X."/>
        </authorList>
    </citation>
    <scope>NUCLEOTIDE SEQUENCE [LARGE SCALE GENOMIC DNA]</scope>
    <source>
        <strain evidence="4 5">ROY-1-1-2</strain>
    </source>
</reference>
<dbReference type="PANTHER" id="PTHR43080">
    <property type="entry name" value="CBS DOMAIN-CONTAINING PROTEIN CBSX3, MITOCHONDRIAL"/>
    <property type="match status" value="1"/>
</dbReference>
<evidence type="ECO:0000313" key="4">
    <source>
        <dbReference type="EMBL" id="NYZ24738.1"/>
    </source>
</evidence>
<accession>A0ABX2TMQ3</accession>
<dbReference type="RefSeq" id="WP_180286512.1">
    <property type="nucleotide sequence ID" value="NZ_JABFDB010000044.1"/>
</dbReference>
<dbReference type="PANTHER" id="PTHR43080:SF2">
    <property type="entry name" value="CBS DOMAIN-CONTAINING PROTEIN"/>
    <property type="match status" value="1"/>
</dbReference>
<feature type="domain" description="CBS" evidence="3">
    <location>
        <begin position="72"/>
        <end position="128"/>
    </location>
</feature>
<organism evidence="4 5">
    <name type="scientific">Azospirillum oleiclasticum</name>
    <dbReference type="NCBI Taxonomy" id="2735135"/>
    <lineage>
        <taxon>Bacteria</taxon>
        <taxon>Pseudomonadati</taxon>
        <taxon>Pseudomonadota</taxon>
        <taxon>Alphaproteobacteria</taxon>
        <taxon>Rhodospirillales</taxon>
        <taxon>Azospirillaceae</taxon>
        <taxon>Azospirillum</taxon>
    </lineage>
</organism>
<dbReference type="Gene3D" id="3.10.580.10">
    <property type="entry name" value="CBS-domain"/>
    <property type="match status" value="1"/>
</dbReference>
<dbReference type="PROSITE" id="PS51371">
    <property type="entry name" value="CBS"/>
    <property type="match status" value="2"/>
</dbReference>
<evidence type="ECO:0000313" key="5">
    <source>
        <dbReference type="Proteomes" id="UP000584642"/>
    </source>
</evidence>
<dbReference type="InterPro" id="IPR000644">
    <property type="entry name" value="CBS_dom"/>
</dbReference>
<evidence type="ECO:0000256" key="2">
    <source>
        <dbReference type="PROSITE-ProRule" id="PRU00703"/>
    </source>
</evidence>
<dbReference type="SMART" id="SM00116">
    <property type="entry name" value="CBS"/>
    <property type="match status" value="2"/>
</dbReference>
<sequence>MKVRDLMTRDVQVVSPNDTIRRAAALMDELNIGSLPVCDGERLVGMVTDRDITVRATSVGLGPDDATVSSVMTDAPTVCYEDDPMIEVTRVMGDRQIRRLPVIDGQKRLVGIVALGDLATDAKDDAAVHTALDEISQPSQPDR</sequence>
<comment type="caution">
    <text evidence="4">The sequence shown here is derived from an EMBL/GenBank/DDBJ whole genome shotgun (WGS) entry which is preliminary data.</text>
</comment>
<keyword evidence="5" id="KW-1185">Reference proteome</keyword>
<protein>
    <submittedName>
        <fullName evidence="4">CBS domain-containing protein</fullName>
    </submittedName>
</protein>
<dbReference type="SUPFAM" id="SSF54631">
    <property type="entry name" value="CBS-domain pair"/>
    <property type="match status" value="1"/>
</dbReference>
<gene>
    <name evidence="4" type="ORF">HND93_33965</name>
</gene>
<keyword evidence="1 2" id="KW-0129">CBS domain</keyword>